<comment type="similarity">
    <text evidence="5 15">Belongs to the aspartokinase family.</text>
</comment>
<feature type="binding site" evidence="14">
    <location>
        <position position="187"/>
    </location>
    <ligand>
        <name>ATP</name>
        <dbReference type="ChEBI" id="CHEBI:30616"/>
    </ligand>
</feature>
<comment type="pathway">
    <text evidence="4 16">Amino-acid biosynthesis; L-threonine biosynthesis; L-threonine from L-aspartate: step 1/5.</text>
</comment>
<evidence type="ECO:0000256" key="5">
    <source>
        <dbReference type="ARBA" id="ARBA00010122"/>
    </source>
</evidence>
<dbReference type="InterPro" id="IPR005260">
    <property type="entry name" value="Asp_kin_monofn"/>
</dbReference>
<evidence type="ECO:0000259" key="17">
    <source>
        <dbReference type="PROSITE" id="PS51671"/>
    </source>
</evidence>
<dbReference type="PANTHER" id="PTHR21499">
    <property type="entry name" value="ASPARTATE KINASE"/>
    <property type="match status" value="1"/>
</dbReference>
<feature type="domain" description="ACT" evidence="17">
    <location>
        <begin position="344"/>
        <end position="405"/>
    </location>
</feature>
<evidence type="ECO:0000256" key="15">
    <source>
        <dbReference type="RuleBase" id="RU003448"/>
    </source>
</evidence>
<dbReference type="GO" id="GO:0019877">
    <property type="term" value="P:diaminopimelate biosynthetic process"/>
    <property type="evidence" value="ECO:0007669"/>
    <property type="project" value="UniProtKB-KW"/>
</dbReference>
<keyword evidence="8 14" id="KW-0547">Nucleotide-binding</keyword>
<comment type="pathway">
    <text evidence="3 16">Amino-acid biosynthesis; L-methionine biosynthesis via de novo pathway; L-homoserine from L-aspartate: step 1/3.</text>
</comment>
<dbReference type="RefSeq" id="WP_120166439.1">
    <property type="nucleotide sequence ID" value="NZ_MCIB01000001.1"/>
</dbReference>
<keyword evidence="10 14" id="KW-0067">ATP-binding</keyword>
<accession>A0A419TAH7</accession>
<dbReference type="InterPro" id="IPR002912">
    <property type="entry name" value="ACT_dom"/>
</dbReference>
<dbReference type="UniPathway" id="UPA00034">
    <property type="reaction ID" value="UER00015"/>
</dbReference>
<reference evidence="18 19" key="1">
    <citation type="submission" date="2016-08" db="EMBL/GenBank/DDBJ databases">
        <title>Novel Firmicutes and Novel Genomes.</title>
        <authorList>
            <person name="Poppleton D.I."/>
            <person name="Gribaldo S."/>
        </authorList>
    </citation>
    <scope>NUCLEOTIDE SEQUENCE [LARGE SCALE GENOMIC DNA]</scope>
    <source>
        <strain evidence="18 19">CTT3</strain>
    </source>
</reference>
<dbReference type="GO" id="GO:0009089">
    <property type="term" value="P:lysine biosynthetic process via diaminopimelate"/>
    <property type="evidence" value="ECO:0007669"/>
    <property type="project" value="UniProtKB-UniPathway"/>
</dbReference>
<feature type="binding site" evidence="14">
    <location>
        <begin position="212"/>
        <end position="213"/>
    </location>
    <ligand>
        <name>ATP</name>
        <dbReference type="ChEBI" id="CHEBI:30616"/>
    </ligand>
</feature>
<dbReference type="InterPro" id="IPR036393">
    <property type="entry name" value="AceGlu_kinase-like_sf"/>
</dbReference>
<dbReference type="UniPathway" id="UPA00050">
    <property type="reaction ID" value="UER00461"/>
</dbReference>
<evidence type="ECO:0000256" key="16">
    <source>
        <dbReference type="RuleBase" id="RU004249"/>
    </source>
</evidence>
<dbReference type="Pfam" id="PF00696">
    <property type="entry name" value="AA_kinase"/>
    <property type="match status" value="1"/>
</dbReference>
<dbReference type="GO" id="GO:0009088">
    <property type="term" value="P:threonine biosynthetic process"/>
    <property type="evidence" value="ECO:0007669"/>
    <property type="project" value="UniProtKB-UniPathway"/>
</dbReference>
<dbReference type="AlphaFoldDB" id="A0A419TAH7"/>
<dbReference type="GO" id="GO:0004072">
    <property type="term" value="F:aspartate kinase activity"/>
    <property type="evidence" value="ECO:0007669"/>
    <property type="project" value="UniProtKB-EC"/>
</dbReference>
<dbReference type="InterPro" id="IPR027795">
    <property type="entry name" value="CASTOR_ACT_dom"/>
</dbReference>
<feature type="binding site" evidence="14">
    <location>
        <begin position="176"/>
        <end position="177"/>
    </location>
    <ligand>
        <name>ATP</name>
        <dbReference type="ChEBI" id="CHEBI:30616"/>
    </ligand>
</feature>
<comment type="catalytic activity">
    <reaction evidence="13 15">
        <text>L-aspartate + ATP = 4-phospho-L-aspartate + ADP</text>
        <dbReference type="Rhea" id="RHEA:23776"/>
        <dbReference type="ChEBI" id="CHEBI:29991"/>
        <dbReference type="ChEBI" id="CHEBI:30616"/>
        <dbReference type="ChEBI" id="CHEBI:57535"/>
        <dbReference type="ChEBI" id="CHEBI:456216"/>
        <dbReference type="EC" id="2.7.2.4"/>
    </reaction>
</comment>
<sequence length="405" mass="44964">MKIIIQKFGGTSVATVENRERVSQKIINKYNSGYGVVVVVSAIGRKGDPYATDTLLSLVDRNTLNKRELDILMSCGEVISAVVLCNLLNKKGYDAVVLNGAQAGIRTNKVFGNAEVLNVTSNNITTYLKERKIVIVTGFQGVTEDGEITTLGRGGSDTTAVVLGEALGCEYVEIYTDVDGIMTADPRIVPEAKVIDKMCYSEVFQLAENGAKVIHPKAVEIAERSNIKVIIKNTLKDCQGTLITNNEDSNYYQRKKRTYNDNIINAITYKDKRVQVIVNVSDKQATEKLMEEITNANISLDLINFFIDKKIFTIDEDDLQSLESILDSGNYNYNVVNKCTKLCVIGHRMRGIPGVMARIVNALSKENIEILQSSDSHTTIWCLVKSEDADKAVRILHKEFDMDKK</sequence>
<evidence type="ECO:0000256" key="3">
    <source>
        <dbReference type="ARBA" id="ARBA00004986"/>
    </source>
</evidence>
<name>A0A419TAH7_9FIRM</name>
<evidence type="ECO:0000256" key="14">
    <source>
        <dbReference type="PIRSR" id="PIRSR000726-1"/>
    </source>
</evidence>
<dbReference type="NCBIfam" id="TIGR00657">
    <property type="entry name" value="asp_kinases"/>
    <property type="match status" value="1"/>
</dbReference>
<dbReference type="EMBL" id="MCIB01000001">
    <property type="protein sequence ID" value="RKD34489.1"/>
    <property type="molecule type" value="Genomic_DNA"/>
</dbReference>
<evidence type="ECO:0000313" key="18">
    <source>
        <dbReference type="EMBL" id="RKD34489.1"/>
    </source>
</evidence>
<keyword evidence="6 16" id="KW-0028">Amino-acid biosynthesis</keyword>
<evidence type="ECO:0000256" key="4">
    <source>
        <dbReference type="ARBA" id="ARBA00005139"/>
    </source>
</evidence>
<dbReference type="InterPro" id="IPR045865">
    <property type="entry name" value="ACT-like_dom_sf"/>
</dbReference>
<dbReference type="GO" id="GO:0009090">
    <property type="term" value="P:homoserine biosynthetic process"/>
    <property type="evidence" value="ECO:0007669"/>
    <property type="project" value="TreeGrafter"/>
</dbReference>
<dbReference type="Pfam" id="PF13840">
    <property type="entry name" value="ACT_7"/>
    <property type="match status" value="1"/>
</dbReference>
<keyword evidence="19" id="KW-1185">Reference proteome</keyword>
<dbReference type="InterPro" id="IPR001048">
    <property type="entry name" value="Asp/Glu/Uridylate_kinase"/>
</dbReference>
<dbReference type="NCBIfam" id="NF006068">
    <property type="entry name" value="PRK08210.1"/>
    <property type="match status" value="1"/>
</dbReference>
<dbReference type="EC" id="2.7.2.4" evidence="15"/>
<comment type="function">
    <text evidence="1">Catalyzes the phosphorylation of the beta-carboxyl group of aspartic acid with ATP to yield 4-phospho-L-aspartate, which is involved in the branched biosynthetic pathway leading to the biosynthesis of amino acids threonine, isoleucine and methionine.</text>
</comment>
<dbReference type="SUPFAM" id="SSF55021">
    <property type="entry name" value="ACT-like"/>
    <property type="match status" value="1"/>
</dbReference>
<keyword evidence="12" id="KW-0457">Lysine biosynthesis</keyword>
<dbReference type="InterPro" id="IPR018042">
    <property type="entry name" value="Aspartate_kinase_CS"/>
</dbReference>
<comment type="caution">
    <text evidence="18">The sequence shown here is derived from an EMBL/GenBank/DDBJ whole genome shotgun (WGS) entry which is preliminary data.</text>
</comment>
<keyword evidence="9 15" id="KW-0418">Kinase</keyword>
<protein>
    <recommendedName>
        <fullName evidence="15">Aspartokinase</fullName>
        <ecNumber evidence="15">2.7.2.4</ecNumber>
    </recommendedName>
</protein>
<dbReference type="OrthoDB" id="9799110at2"/>
<dbReference type="PROSITE" id="PS00324">
    <property type="entry name" value="ASPARTOKINASE"/>
    <property type="match status" value="1"/>
</dbReference>
<dbReference type="PROSITE" id="PS51671">
    <property type="entry name" value="ACT"/>
    <property type="match status" value="1"/>
</dbReference>
<evidence type="ECO:0000313" key="19">
    <source>
        <dbReference type="Proteomes" id="UP000284177"/>
    </source>
</evidence>
<dbReference type="GO" id="GO:0005829">
    <property type="term" value="C:cytosol"/>
    <property type="evidence" value="ECO:0007669"/>
    <property type="project" value="TreeGrafter"/>
</dbReference>
<feature type="binding site" evidence="14">
    <location>
        <begin position="7"/>
        <end position="10"/>
    </location>
    <ligand>
        <name>ATP</name>
        <dbReference type="ChEBI" id="CHEBI:30616"/>
    </ligand>
</feature>
<dbReference type="GO" id="GO:0005524">
    <property type="term" value="F:ATP binding"/>
    <property type="evidence" value="ECO:0007669"/>
    <property type="project" value="UniProtKB-KW"/>
</dbReference>
<dbReference type="PIRSF" id="PIRSF000726">
    <property type="entry name" value="Asp_kin"/>
    <property type="match status" value="1"/>
</dbReference>
<evidence type="ECO:0000256" key="1">
    <source>
        <dbReference type="ARBA" id="ARBA00003121"/>
    </source>
</evidence>
<evidence type="ECO:0000256" key="8">
    <source>
        <dbReference type="ARBA" id="ARBA00022741"/>
    </source>
</evidence>
<dbReference type="PANTHER" id="PTHR21499:SF3">
    <property type="entry name" value="ASPARTOKINASE"/>
    <property type="match status" value="1"/>
</dbReference>
<evidence type="ECO:0000256" key="2">
    <source>
        <dbReference type="ARBA" id="ARBA00004766"/>
    </source>
</evidence>
<evidence type="ECO:0000256" key="12">
    <source>
        <dbReference type="ARBA" id="ARBA00023154"/>
    </source>
</evidence>
<dbReference type="InterPro" id="IPR001341">
    <property type="entry name" value="Asp_kinase"/>
</dbReference>
<comment type="pathway">
    <text evidence="2 16">Amino-acid biosynthesis; L-lysine biosynthesis via DAP pathway; (S)-tetrahydrodipicolinate from L-aspartate: step 1/4.</text>
</comment>
<evidence type="ECO:0000256" key="10">
    <source>
        <dbReference type="ARBA" id="ARBA00022840"/>
    </source>
</evidence>
<organism evidence="18 19">
    <name type="scientific">Thermohalobacter berrensis</name>
    <dbReference type="NCBI Taxonomy" id="99594"/>
    <lineage>
        <taxon>Bacteria</taxon>
        <taxon>Bacillati</taxon>
        <taxon>Bacillota</taxon>
        <taxon>Tissierellia</taxon>
        <taxon>Tissierellales</taxon>
        <taxon>Thermohalobacteraceae</taxon>
        <taxon>Thermohalobacter</taxon>
    </lineage>
</organism>
<evidence type="ECO:0000256" key="13">
    <source>
        <dbReference type="ARBA" id="ARBA00047872"/>
    </source>
</evidence>
<keyword evidence="11" id="KW-0220">Diaminopimelate biosynthesis</keyword>
<dbReference type="FunFam" id="3.40.1160.10:FF:000002">
    <property type="entry name" value="Aspartokinase"/>
    <property type="match status" value="1"/>
</dbReference>
<evidence type="ECO:0000256" key="11">
    <source>
        <dbReference type="ARBA" id="ARBA00022915"/>
    </source>
</evidence>
<feature type="binding site" evidence="14">
    <location>
        <position position="77"/>
    </location>
    <ligand>
        <name>substrate</name>
    </ligand>
</feature>
<dbReference type="Proteomes" id="UP000284177">
    <property type="component" value="Unassembled WGS sequence"/>
</dbReference>
<dbReference type="Gene3D" id="3.30.2130.10">
    <property type="entry name" value="VC0802-like"/>
    <property type="match status" value="1"/>
</dbReference>
<evidence type="ECO:0000256" key="6">
    <source>
        <dbReference type="ARBA" id="ARBA00022605"/>
    </source>
</evidence>
<evidence type="ECO:0000256" key="7">
    <source>
        <dbReference type="ARBA" id="ARBA00022679"/>
    </source>
</evidence>
<gene>
    <name evidence="18" type="ORF">BET03_01260</name>
</gene>
<dbReference type="UniPathway" id="UPA00051">
    <property type="reaction ID" value="UER00462"/>
</dbReference>
<keyword evidence="7 15" id="KW-0808">Transferase</keyword>
<proteinExistence type="inferred from homology"/>
<dbReference type="SUPFAM" id="SSF53633">
    <property type="entry name" value="Carbamate kinase-like"/>
    <property type="match status" value="1"/>
</dbReference>
<dbReference type="Gene3D" id="3.40.1160.10">
    <property type="entry name" value="Acetylglutamate kinase-like"/>
    <property type="match status" value="1"/>
</dbReference>
<evidence type="ECO:0000256" key="9">
    <source>
        <dbReference type="ARBA" id="ARBA00022777"/>
    </source>
</evidence>